<dbReference type="PANTHER" id="PTHR12110">
    <property type="entry name" value="HYDROXYPYRUVATE ISOMERASE"/>
    <property type="match status" value="1"/>
</dbReference>
<dbReference type="Pfam" id="PF01261">
    <property type="entry name" value="AP_endonuc_2"/>
    <property type="match status" value="1"/>
</dbReference>
<evidence type="ECO:0000313" key="2">
    <source>
        <dbReference type="EMBL" id="PXX43701.1"/>
    </source>
</evidence>
<evidence type="ECO:0000313" key="3">
    <source>
        <dbReference type="Proteomes" id="UP000248057"/>
    </source>
</evidence>
<protein>
    <submittedName>
        <fullName evidence="2">Xylose isomerase</fullName>
    </submittedName>
</protein>
<dbReference type="PANTHER" id="PTHR12110:SF21">
    <property type="entry name" value="XYLOSE ISOMERASE-LIKE TIM BARREL DOMAIN-CONTAINING PROTEIN"/>
    <property type="match status" value="1"/>
</dbReference>
<feature type="domain" description="Xylose isomerase-like TIM barrel" evidence="1">
    <location>
        <begin position="40"/>
        <end position="284"/>
    </location>
</feature>
<dbReference type="SUPFAM" id="SSF51658">
    <property type="entry name" value="Xylose isomerase-like"/>
    <property type="match status" value="1"/>
</dbReference>
<dbReference type="GO" id="GO:0016853">
    <property type="term" value="F:isomerase activity"/>
    <property type="evidence" value="ECO:0007669"/>
    <property type="project" value="UniProtKB-KW"/>
</dbReference>
<keyword evidence="3" id="KW-1185">Reference proteome</keyword>
<keyword evidence="2" id="KW-0413">Isomerase</keyword>
<name>A0A2V3XWS1_9FIRM</name>
<dbReference type="InterPro" id="IPR036237">
    <property type="entry name" value="Xyl_isomerase-like_sf"/>
</dbReference>
<dbReference type="AlphaFoldDB" id="A0A2V3XWS1"/>
<dbReference type="RefSeq" id="WP_167437757.1">
    <property type="nucleotide sequence ID" value="NZ_QJKD01000029.1"/>
</dbReference>
<dbReference type="GeneID" id="86064963"/>
<dbReference type="Gene3D" id="3.20.20.150">
    <property type="entry name" value="Divalent-metal-dependent TIM barrel enzymes"/>
    <property type="match status" value="1"/>
</dbReference>
<dbReference type="EMBL" id="QJKD01000029">
    <property type="protein sequence ID" value="PXX43701.1"/>
    <property type="molecule type" value="Genomic_DNA"/>
</dbReference>
<dbReference type="InterPro" id="IPR050312">
    <property type="entry name" value="IolE/XylAMocC-like"/>
</dbReference>
<gene>
    <name evidence="2" type="ORF">DFR60_1298</name>
</gene>
<comment type="caution">
    <text evidence="2">The sequence shown here is derived from an EMBL/GenBank/DDBJ whole genome shotgun (WGS) entry which is preliminary data.</text>
</comment>
<reference evidence="2 3" key="1">
    <citation type="submission" date="2018-05" db="EMBL/GenBank/DDBJ databases">
        <title>Genomic Encyclopedia of Type Strains, Phase IV (KMG-IV): sequencing the most valuable type-strain genomes for metagenomic binning, comparative biology and taxonomic classification.</title>
        <authorList>
            <person name="Goeker M."/>
        </authorList>
    </citation>
    <scope>NUCLEOTIDE SEQUENCE [LARGE SCALE GENOMIC DNA]</scope>
    <source>
        <strain evidence="2 3">DSM 24995</strain>
    </source>
</reference>
<proteinExistence type="predicted"/>
<dbReference type="Proteomes" id="UP000248057">
    <property type="component" value="Unassembled WGS sequence"/>
</dbReference>
<accession>A0A2V3XWS1</accession>
<evidence type="ECO:0000259" key="1">
    <source>
        <dbReference type="Pfam" id="PF01261"/>
    </source>
</evidence>
<dbReference type="InterPro" id="IPR013022">
    <property type="entry name" value="Xyl_isomerase-like_TIM-brl"/>
</dbReference>
<sequence length="318" mass="36573">MKRKYSIITGFMGTVKDRFIDYQPARSMEEMVKMASKVKGCSGLEVVYPQNFTNAAELKKMLDAYGLGVSTVNLNVKGDEIWRYGSFSHPEASVRRKAVDAMKEAMDRAAQLECPIVTCALLNDGVDYPFEINYMDAFSHAIEGIREAAEYRKDVKISLEYKQSEPRVHCLLNNAGKMAYFAQMTEQENVGVTLDFGHALQALEVPADSASFLGQTGKLFYVHVNDNFRNWDWDMVPGTVNLWDYIEFALALKQVGYEGWITADVFPQRHDPIRIMEKTFEWMDYIFDVAEKIDEDKLRQMQKELDTFEIMDYIRSLL</sequence>
<organism evidence="2 3">
    <name type="scientific">Hungatella effluvii</name>
    <dbReference type="NCBI Taxonomy" id="1096246"/>
    <lineage>
        <taxon>Bacteria</taxon>
        <taxon>Bacillati</taxon>
        <taxon>Bacillota</taxon>
        <taxon>Clostridia</taxon>
        <taxon>Lachnospirales</taxon>
        <taxon>Lachnospiraceae</taxon>
        <taxon>Hungatella</taxon>
    </lineage>
</organism>